<feature type="compositionally biased region" description="Low complexity" evidence="2">
    <location>
        <begin position="309"/>
        <end position="331"/>
    </location>
</feature>
<feature type="region of interest" description="Disordered" evidence="2">
    <location>
        <begin position="423"/>
        <end position="458"/>
    </location>
</feature>
<name>A0A136IWV0_9PEZI</name>
<evidence type="ECO:0000256" key="2">
    <source>
        <dbReference type="SAM" id="MobiDB-lite"/>
    </source>
</evidence>
<dbReference type="GO" id="GO:0000981">
    <property type="term" value="F:DNA-binding transcription factor activity, RNA polymerase II-specific"/>
    <property type="evidence" value="ECO:0007669"/>
    <property type="project" value="InterPro"/>
</dbReference>
<evidence type="ECO:0000256" key="1">
    <source>
        <dbReference type="ARBA" id="ARBA00023242"/>
    </source>
</evidence>
<dbReference type="CDD" id="cd00067">
    <property type="entry name" value="GAL4"/>
    <property type="match status" value="1"/>
</dbReference>
<evidence type="ECO:0000313" key="3">
    <source>
        <dbReference type="EMBL" id="KXJ89411.1"/>
    </source>
</evidence>
<dbReference type="STRING" id="196109.A0A136IWV0"/>
<feature type="compositionally biased region" description="Basic and acidic residues" evidence="2">
    <location>
        <begin position="503"/>
        <end position="522"/>
    </location>
</feature>
<dbReference type="GO" id="GO:0008270">
    <property type="term" value="F:zinc ion binding"/>
    <property type="evidence" value="ECO:0007669"/>
    <property type="project" value="InterPro"/>
</dbReference>
<proteinExistence type="predicted"/>
<dbReference type="AlphaFoldDB" id="A0A136IWV0"/>
<feature type="region of interest" description="Disordered" evidence="2">
    <location>
        <begin position="232"/>
        <end position="251"/>
    </location>
</feature>
<dbReference type="EMBL" id="KQ964255">
    <property type="protein sequence ID" value="KXJ89411.1"/>
    <property type="molecule type" value="Genomic_DNA"/>
</dbReference>
<dbReference type="InterPro" id="IPR001138">
    <property type="entry name" value="Zn2Cys6_DnaBD"/>
</dbReference>
<organism evidence="3 4">
    <name type="scientific">Microdochium bolleyi</name>
    <dbReference type="NCBI Taxonomy" id="196109"/>
    <lineage>
        <taxon>Eukaryota</taxon>
        <taxon>Fungi</taxon>
        <taxon>Dikarya</taxon>
        <taxon>Ascomycota</taxon>
        <taxon>Pezizomycotina</taxon>
        <taxon>Sordariomycetes</taxon>
        <taxon>Xylariomycetidae</taxon>
        <taxon>Xylariales</taxon>
        <taxon>Microdochiaceae</taxon>
        <taxon>Microdochium</taxon>
    </lineage>
</organism>
<feature type="region of interest" description="Disordered" evidence="2">
    <location>
        <begin position="302"/>
        <end position="360"/>
    </location>
</feature>
<feature type="compositionally biased region" description="Polar residues" evidence="2">
    <location>
        <begin position="533"/>
        <end position="555"/>
    </location>
</feature>
<dbReference type="Proteomes" id="UP000070501">
    <property type="component" value="Unassembled WGS sequence"/>
</dbReference>
<protein>
    <recommendedName>
        <fullName evidence="5">Zn(2)-C6 fungal-type domain-containing protein</fullName>
    </recommendedName>
</protein>
<sequence>MAPNSEPEIHKRKRDISDESGAQSGHAAERIPQPLPPQTANQPPINYLSRVQSGRLSLLQGDGESFSDVLALISEYEGVLSRHESLAVSLGAKLTGPRLLKAMEGLFEGPISTNPRQAMFGPDPITWLDIVEFSRSHPGDFNVAVNSSGIRCCQFQLKGAQVEISEDDWRLIVAGAVDRFRLQQPAEEDEMTEIATLDILEQRLQVLIKKADEVARKARQLNYHLGGRKAAINARRTSHSSGGATPFPSVHQLRPAAASPSYDLHADLLAQFVNSSYQSRLSSTSSVPPTPITANVSVATPRSSLQYSQPPSAQLQSHQQAQQQLQQQQQQGAYPAASNRPSPGYSVESSSREPDEEFRHQVTSLVEKLGKGETIYPPCDRCRRLRSQCIKHLTACQGCTKKHARCVWKGVTEEEVAWLRGQAAKDHDEANSGRPVTQPYVAEEPRGSPHLSPTAHDQPAHVLDNRERGSEGPSSSQLVSRLAIGRHVDDVWRKGNSSTSSPYRHENMDIDSREPPKDEKGHPQSRLIHLAHTASTTPSQRNVTSPRLSNHGYQG</sequence>
<keyword evidence="1" id="KW-0539">Nucleus</keyword>
<feature type="region of interest" description="Disordered" evidence="2">
    <location>
        <begin position="492"/>
        <end position="555"/>
    </location>
</feature>
<gene>
    <name evidence="3" type="ORF">Micbo1qcDRAFT_165481</name>
</gene>
<evidence type="ECO:0008006" key="5">
    <source>
        <dbReference type="Google" id="ProtNLM"/>
    </source>
</evidence>
<keyword evidence="4" id="KW-1185">Reference proteome</keyword>
<feature type="compositionally biased region" description="Basic and acidic residues" evidence="2">
    <location>
        <begin position="350"/>
        <end position="360"/>
    </location>
</feature>
<accession>A0A136IWV0</accession>
<reference evidence="4" key="1">
    <citation type="submission" date="2016-02" db="EMBL/GenBank/DDBJ databases">
        <title>Draft genome sequence of Microdochium bolleyi, a fungal endophyte of beachgrass.</title>
        <authorList>
            <consortium name="DOE Joint Genome Institute"/>
            <person name="David A.S."/>
            <person name="May G."/>
            <person name="Haridas S."/>
            <person name="Lim J."/>
            <person name="Wang M."/>
            <person name="Labutti K."/>
            <person name="Lipzen A."/>
            <person name="Barry K."/>
            <person name="Grigoriev I.V."/>
        </authorList>
    </citation>
    <scope>NUCLEOTIDE SEQUENCE [LARGE SCALE GENOMIC DNA]</scope>
    <source>
        <strain evidence="4">J235TASD1</strain>
    </source>
</reference>
<feature type="region of interest" description="Disordered" evidence="2">
    <location>
        <begin position="1"/>
        <end position="45"/>
    </location>
</feature>
<evidence type="ECO:0000313" key="4">
    <source>
        <dbReference type="Proteomes" id="UP000070501"/>
    </source>
</evidence>
<dbReference type="OrthoDB" id="5422841at2759"/>
<dbReference type="InParanoid" id="A0A136IWV0"/>